<reference evidence="2" key="1">
    <citation type="journal article" date="2020" name="Microbiol. Resour. Announc.">
        <title>Complete Genome Sequence of Adlercreutzia sp. Strain 8CFCBH1, a Potent Producer of Equol, Isolated from Healthy Japanese Feces.</title>
        <authorList>
            <person name="Ogata Y."/>
            <person name="Sakamoto M."/>
            <person name="Ohkuma M."/>
            <person name="Hattori M."/>
            <person name="Suda W."/>
        </authorList>
    </citation>
    <scope>NUCLEOTIDE SEQUENCE [LARGE SCALE GENOMIC DNA]</scope>
    <source>
        <strain evidence="2">8CFCBH1</strain>
    </source>
</reference>
<protein>
    <submittedName>
        <fullName evidence="1">Uncharacterized protein</fullName>
    </submittedName>
</protein>
<accession>A0A6F8SP30</accession>
<dbReference type="SUPFAM" id="SSF55909">
    <property type="entry name" value="Pentein"/>
    <property type="match status" value="1"/>
</dbReference>
<reference evidence="2" key="2">
    <citation type="submission" date="2020-03" db="EMBL/GenBank/DDBJ databases">
        <title>Complete Genome Sequence of Adlercreutzia sp. strain 8CFCBH1 Producing Equol, Isolated from Healthy Japanese Feces.</title>
        <authorList>
            <person name="Ogata Y."/>
            <person name="Sakamoto M."/>
            <person name="Ohkuma M."/>
            <person name="Hattori M."/>
            <person name="Suda W."/>
        </authorList>
    </citation>
    <scope>NUCLEOTIDE SEQUENCE [LARGE SCALE GENOMIC DNA]</scope>
    <source>
        <strain evidence="2">8CFCBH1</strain>
    </source>
</reference>
<dbReference type="InterPro" id="IPR003876">
    <property type="entry name" value="Arg_deiminase"/>
</dbReference>
<dbReference type="GO" id="GO:0006527">
    <property type="term" value="P:L-arginine catabolic process"/>
    <property type="evidence" value="ECO:0007669"/>
    <property type="project" value="InterPro"/>
</dbReference>
<dbReference type="Proteomes" id="UP000501727">
    <property type="component" value="Chromosome"/>
</dbReference>
<dbReference type="EMBL" id="AP022829">
    <property type="protein sequence ID" value="BCA89524.1"/>
    <property type="molecule type" value="Genomic_DNA"/>
</dbReference>
<dbReference type="AlphaFoldDB" id="A0A6F8SP30"/>
<sequence>MEGIRWGAVTYLDDLFLVNPLPNSYFTRDSSINIADDVILSHMGKPYRQREPLLMKYIHRAADEYRDNPTQDFYSMEC</sequence>
<gene>
    <name evidence="1" type="ORF">ADCFC_20210</name>
</gene>
<proteinExistence type="predicted"/>
<dbReference type="PRINTS" id="PR01466">
    <property type="entry name" value="ARGDEIMINASE"/>
</dbReference>
<dbReference type="KEGG" id="ahat:ADCFC_21430"/>
<dbReference type="Gene3D" id="3.75.10.10">
    <property type="entry name" value="L-arginine/glycine Amidinotransferase, Chain A"/>
    <property type="match status" value="1"/>
</dbReference>
<keyword evidence="2" id="KW-1185">Reference proteome</keyword>
<evidence type="ECO:0000313" key="1">
    <source>
        <dbReference type="EMBL" id="BCA89524.1"/>
    </source>
</evidence>
<dbReference type="Pfam" id="PF02274">
    <property type="entry name" value="ADI"/>
    <property type="match status" value="1"/>
</dbReference>
<dbReference type="RefSeq" id="WP_173114437.1">
    <property type="nucleotide sequence ID" value="NZ_AP022829.1"/>
</dbReference>
<evidence type="ECO:0000313" key="2">
    <source>
        <dbReference type="Proteomes" id="UP000501727"/>
    </source>
</evidence>
<dbReference type="GO" id="GO:0016990">
    <property type="term" value="F:arginine deiminase activity"/>
    <property type="evidence" value="ECO:0007669"/>
    <property type="project" value="InterPro"/>
</dbReference>
<organism evidence="1 2">
    <name type="scientific">Adlercreutzia hattorii</name>
    <dbReference type="NCBI Taxonomy" id="2707299"/>
    <lineage>
        <taxon>Bacteria</taxon>
        <taxon>Bacillati</taxon>
        <taxon>Actinomycetota</taxon>
        <taxon>Coriobacteriia</taxon>
        <taxon>Eggerthellales</taxon>
        <taxon>Eggerthellaceae</taxon>
        <taxon>Adlercreutzia</taxon>
    </lineage>
</organism>
<name>A0A6F8SP30_9ACTN</name>